<sequence>MELKQPASTMSAQPPSIPPFLLRLPSVLLCLLILTFDLSNAEFCYDKGNFTAASTYAKNRELVLSSLPSDVTSKGGFYSGNVGNGSDVVYVLSFCRGDSSNDSCFKCLSSAAEDLMIKCPNQKAAGTWGTGDVPCIIRYADVPMYGVKQTYPTRTLTNTGNIQMDQDQFDPIWRNFTEELATTASMGTSKLKFATGRTVLPNFQTMFALLQCSPDLNQTDCQSCLRECINDYQDCCRGKQGGPVQKPSCIFRWDLYRFFDSDPINLPLSPPPPTTVAQADPPAPPPANAQVTNGNISKSLRIVVAVVGSVALFVVAIVSVCCLIRRRRSNPLMVSTAKDEVKTAESLQFKISEIRAATNSFAEGNKLGEGGFGKVYRGRLPNGQEIAVKRLSQSSGQGLQEFKNEMYKSKQLDWPRRYNIISGIARGMLYLHEDSRLRIIHRDLKASNILLDNNMNPKISDFGMARIFGVDQTNANTRRIVGTYGYMSPEYAMHGQFSQKSDVYSFGVLLLEIICGKRNDYYYQSDGGEALASYLGSTGETMCLGKS</sequence>
<protein>
    <submittedName>
        <fullName evidence="1">Uncharacterized protein</fullName>
    </submittedName>
</protein>
<dbReference type="EMBL" id="CM064439">
    <property type="protein sequence ID" value="KAK3431899.1"/>
    <property type="molecule type" value="Genomic_DNA"/>
</dbReference>
<proteinExistence type="predicted"/>
<keyword evidence="2" id="KW-1185">Reference proteome</keyword>
<dbReference type="Proteomes" id="UP000030711">
    <property type="component" value="Chromosome 5"/>
</dbReference>
<comment type="caution">
    <text evidence="1">The sequence shown here is derived from an EMBL/GenBank/DDBJ whole genome shotgun (WGS) entry which is preliminary data.</text>
</comment>
<evidence type="ECO:0000313" key="2">
    <source>
        <dbReference type="Proteomes" id="UP000030711"/>
    </source>
</evidence>
<reference evidence="1 2" key="1">
    <citation type="journal article" date="2014" name="Nature">
        <title>The genome of Eucalyptus grandis.</title>
        <authorList>
            <person name="Myburg A.A."/>
            <person name="Grattapaglia D."/>
            <person name="Tuskan G.A."/>
            <person name="Hellsten U."/>
            <person name="Hayes R.D."/>
            <person name="Grimwood J."/>
            <person name="Jenkins J."/>
            <person name="Lindquist E."/>
            <person name="Tice H."/>
            <person name="Bauer D."/>
            <person name="Goodstein D.M."/>
            <person name="Dubchak I."/>
            <person name="Poliakov A."/>
            <person name="Mizrachi E."/>
            <person name="Kullan A.R."/>
            <person name="Hussey S.G."/>
            <person name="Pinard D."/>
            <person name="van der Merwe K."/>
            <person name="Singh P."/>
            <person name="van Jaarsveld I."/>
            <person name="Silva-Junior O.B."/>
            <person name="Togawa R.C."/>
            <person name="Pappas M.R."/>
            <person name="Faria D.A."/>
            <person name="Sansaloni C.P."/>
            <person name="Petroli C.D."/>
            <person name="Yang X."/>
            <person name="Ranjan P."/>
            <person name="Tschaplinski T.J."/>
            <person name="Ye C.Y."/>
            <person name="Li T."/>
            <person name="Sterck L."/>
            <person name="Vanneste K."/>
            <person name="Murat F."/>
            <person name="Soler M."/>
            <person name="Clemente H.S."/>
            <person name="Saidi N."/>
            <person name="Cassan-Wang H."/>
            <person name="Dunand C."/>
            <person name="Hefer C.A."/>
            <person name="Bornberg-Bauer E."/>
            <person name="Kersting A.R."/>
            <person name="Vining K."/>
            <person name="Amarasinghe V."/>
            <person name="Ranik M."/>
            <person name="Naithani S."/>
            <person name="Elser J."/>
            <person name="Boyd A.E."/>
            <person name="Liston A."/>
            <person name="Spatafora J.W."/>
            <person name="Dharmwardhana P."/>
            <person name="Raja R."/>
            <person name="Sullivan C."/>
            <person name="Romanel E."/>
            <person name="Alves-Ferreira M."/>
            <person name="Kulheim C."/>
            <person name="Foley W."/>
            <person name="Carocha V."/>
            <person name="Paiva J."/>
            <person name="Kudrna D."/>
            <person name="Brommonschenkel S.H."/>
            <person name="Pasquali G."/>
            <person name="Byrne M."/>
            <person name="Rigault P."/>
            <person name="Tibbits J."/>
            <person name="Spokevicius A."/>
            <person name="Jones R.C."/>
            <person name="Steane D.A."/>
            <person name="Vaillancourt R.E."/>
            <person name="Potts B.M."/>
            <person name="Joubert F."/>
            <person name="Barry K."/>
            <person name="Pappas G.J."/>
            <person name="Strauss S.H."/>
            <person name="Jaiswal P."/>
            <person name="Grima-Pettenati J."/>
            <person name="Salse J."/>
            <person name="Van de Peer Y."/>
            <person name="Rokhsar D.S."/>
            <person name="Schmutz J."/>
        </authorList>
    </citation>
    <scope>NUCLEOTIDE SEQUENCE [LARGE SCALE GENOMIC DNA]</scope>
    <source>
        <strain evidence="2">cv. BRASUZ1</strain>
        <tissue evidence="1">Leaf extractions</tissue>
    </source>
</reference>
<name>A0ACC3L0S5_EUCGR</name>
<gene>
    <name evidence="1" type="ORF">EUGRSUZ_E03024</name>
</gene>
<evidence type="ECO:0000313" key="1">
    <source>
        <dbReference type="EMBL" id="KAK3431899.1"/>
    </source>
</evidence>
<accession>A0ACC3L0S5</accession>
<organism evidence="1 2">
    <name type="scientific">Eucalyptus grandis</name>
    <name type="common">Flooded gum</name>
    <dbReference type="NCBI Taxonomy" id="71139"/>
    <lineage>
        <taxon>Eukaryota</taxon>
        <taxon>Viridiplantae</taxon>
        <taxon>Streptophyta</taxon>
        <taxon>Embryophyta</taxon>
        <taxon>Tracheophyta</taxon>
        <taxon>Spermatophyta</taxon>
        <taxon>Magnoliopsida</taxon>
        <taxon>eudicotyledons</taxon>
        <taxon>Gunneridae</taxon>
        <taxon>Pentapetalae</taxon>
        <taxon>rosids</taxon>
        <taxon>malvids</taxon>
        <taxon>Myrtales</taxon>
        <taxon>Myrtaceae</taxon>
        <taxon>Myrtoideae</taxon>
        <taxon>Eucalypteae</taxon>
        <taxon>Eucalyptus</taxon>
    </lineage>
</organism>